<dbReference type="Proteomes" id="UP000283895">
    <property type="component" value="Unassembled WGS sequence"/>
</dbReference>
<dbReference type="PROSITE" id="PS50217">
    <property type="entry name" value="BZIP"/>
    <property type="match status" value="1"/>
</dbReference>
<dbReference type="Gene3D" id="1.20.5.170">
    <property type="match status" value="1"/>
</dbReference>
<sequence>MSSSDIDNSKPQVPSNSAPITEAPTSIPTMSGMSSFDPLVTTIWPPSGTSSMQRTTATSGQDSGSTKQSANGKGSTSAGNNNGKRSRQHPTNDMSTTVDPSHLDTRFEPWPEMAPNKKRKHPAGAQKTEESYHTTMDMGPNASEQTRWLNDNTITIPDDEPDSEADHDDLPSGNVSRACSPAPPLQSNSDHRARNRTAATKCRAKAKAAATELETMERETESKHRKLSAQASSLQNEVLELKNEVLMHGNCDSDVIQQYLSNAARRVIGGGMT</sequence>
<feature type="region of interest" description="Disordered" evidence="1">
    <location>
        <begin position="1"/>
        <end position="204"/>
    </location>
</feature>
<evidence type="ECO:0000256" key="1">
    <source>
        <dbReference type="SAM" id="MobiDB-lite"/>
    </source>
</evidence>
<evidence type="ECO:0000313" key="4">
    <source>
        <dbReference type="Proteomes" id="UP000283895"/>
    </source>
</evidence>
<evidence type="ECO:0000259" key="2">
    <source>
        <dbReference type="PROSITE" id="PS50217"/>
    </source>
</evidence>
<dbReference type="GO" id="GO:0003700">
    <property type="term" value="F:DNA-binding transcription factor activity"/>
    <property type="evidence" value="ECO:0007669"/>
    <property type="project" value="InterPro"/>
</dbReference>
<dbReference type="OrthoDB" id="295274at2759"/>
<dbReference type="SUPFAM" id="SSF57959">
    <property type="entry name" value="Leucine zipper domain"/>
    <property type="match status" value="1"/>
</dbReference>
<dbReference type="PROSITE" id="PS00036">
    <property type="entry name" value="BZIP_BASIC"/>
    <property type="match status" value="1"/>
</dbReference>
<keyword evidence="4" id="KW-1185">Reference proteome</keyword>
<dbReference type="AlphaFoldDB" id="A0A423WTS6"/>
<feature type="compositionally biased region" description="Polar residues" evidence="1">
    <location>
        <begin position="47"/>
        <end position="99"/>
    </location>
</feature>
<accession>A0A423WTS6</accession>
<organism evidence="3 4">
    <name type="scientific">Cytospora schulzeri</name>
    <dbReference type="NCBI Taxonomy" id="448051"/>
    <lineage>
        <taxon>Eukaryota</taxon>
        <taxon>Fungi</taxon>
        <taxon>Dikarya</taxon>
        <taxon>Ascomycota</taxon>
        <taxon>Pezizomycotina</taxon>
        <taxon>Sordariomycetes</taxon>
        <taxon>Sordariomycetidae</taxon>
        <taxon>Diaporthales</taxon>
        <taxon>Cytosporaceae</taxon>
        <taxon>Cytospora</taxon>
    </lineage>
</organism>
<name>A0A423WTS6_9PEZI</name>
<reference evidence="3 4" key="1">
    <citation type="submission" date="2015-09" db="EMBL/GenBank/DDBJ databases">
        <title>Host preference determinants of Valsa canker pathogens revealed by comparative genomics.</title>
        <authorList>
            <person name="Yin Z."/>
            <person name="Huang L."/>
        </authorList>
    </citation>
    <scope>NUCLEOTIDE SEQUENCE [LARGE SCALE GENOMIC DNA]</scope>
    <source>
        <strain evidence="3 4">03-1</strain>
    </source>
</reference>
<dbReference type="SMART" id="SM00338">
    <property type="entry name" value="BRLZ"/>
    <property type="match status" value="1"/>
</dbReference>
<proteinExistence type="predicted"/>
<feature type="compositionally biased region" description="Polar residues" evidence="1">
    <location>
        <begin position="142"/>
        <end position="155"/>
    </location>
</feature>
<comment type="caution">
    <text evidence="3">The sequence shown here is derived from an EMBL/GenBank/DDBJ whole genome shotgun (WGS) entry which is preliminary data.</text>
</comment>
<feature type="domain" description="BZIP" evidence="2">
    <location>
        <begin position="192"/>
        <end position="248"/>
    </location>
</feature>
<feature type="compositionally biased region" description="Polar residues" evidence="1">
    <location>
        <begin position="1"/>
        <end position="34"/>
    </location>
</feature>
<protein>
    <recommendedName>
        <fullName evidence="2">BZIP domain-containing protein</fullName>
    </recommendedName>
</protein>
<evidence type="ECO:0000313" key="3">
    <source>
        <dbReference type="EMBL" id="ROW06771.1"/>
    </source>
</evidence>
<dbReference type="STRING" id="356882.A0A423WTS6"/>
<dbReference type="EMBL" id="LKEA01000009">
    <property type="protein sequence ID" value="ROW06771.1"/>
    <property type="molecule type" value="Genomic_DNA"/>
</dbReference>
<dbReference type="InterPro" id="IPR004827">
    <property type="entry name" value="bZIP"/>
</dbReference>
<dbReference type="InterPro" id="IPR046347">
    <property type="entry name" value="bZIP_sf"/>
</dbReference>
<feature type="compositionally biased region" description="Acidic residues" evidence="1">
    <location>
        <begin position="157"/>
        <end position="167"/>
    </location>
</feature>
<gene>
    <name evidence="3" type="ORF">VMCG_04142</name>
</gene>